<dbReference type="PROSITE" id="PS51257">
    <property type="entry name" value="PROKAR_LIPOPROTEIN"/>
    <property type="match status" value="1"/>
</dbReference>
<feature type="signal peptide" evidence="1">
    <location>
        <begin position="1"/>
        <end position="29"/>
    </location>
</feature>
<dbReference type="EMBL" id="JAQQXT010000006">
    <property type="protein sequence ID" value="MDC8772203.1"/>
    <property type="molecule type" value="Genomic_DNA"/>
</dbReference>
<organism evidence="3 4">
    <name type="scientific">Roseateles albus</name>
    <dbReference type="NCBI Taxonomy" id="2987525"/>
    <lineage>
        <taxon>Bacteria</taxon>
        <taxon>Pseudomonadati</taxon>
        <taxon>Pseudomonadota</taxon>
        <taxon>Betaproteobacteria</taxon>
        <taxon>Burkholderiales</taxon>
        <taxon>Sphaerotilaceae</taxon>
        <taxon>Roseateles</taxon>
    </lineage>
</organism>
<evidence type="ECO:0000313" key="3">
    <source>
        <dbReference type="EMBL" id="MDC8772203.1"/>
    </source>
</evidence>
<sequence>MKNCKNLLRLTFALTLGLGGLGLSGCATGPQVQVEMDRSADFGQYKTFAFVSPLGTDRSGYQTIVSGQLKASAQRELEARGLRYDAAAPQLLINFNASLSEKLRVSPGPSYGIGYYGYRGGLYAPWPYYRDMNSVSQYTEGTLNIDVVDAVRKQMVWEGVVTGTVSDHLTPEQTEAAINRALAAAFVKFPIGSTAPAAKAP</sequence>
<dbReference type="RefSeq" id="WP_263532707.1">
    <property type="nucleotide sequence ID" value="NZ_JAQQXT010000006.1"/>
</dbReference>
<dbReference type="InterPro" id="IPR025411">
    <property type="entry name" value="DUF4136"/>
</dbReference>
<evidence type="ECO:0000256" key="1">
    <source>
        <dbReference type="SAM" id="SignalP"/>
    </source>
</evidence>
<keyword evidence="1" id="KW-0732">Signal</keyword>
<proteinExistence type="predicted"/>
<gene>
    <name evidence="3" type="ORF">PRZ03_11530</name>
</gene>
<accession>A0ABT5KE56</accession>
<protein>
    <submittedName>
        <fullName evidence="3">DUF4136 domain-containing protein</fullName>
    </submittedName>
</protein>
<reference evidence="3 4" key="1">
    <citation type="submission" date="2022-10" db="EMBL/GenBank/DDBJ databases">
        <title>Paucibacter sp. hw1 Genome sequencing.</title>
        <authorList>
            <person name="Park S."/>
        </authorList>
    </citation>
    <scope>NUCLEOTIDE SEQUENCE [LARGE SCALE GENOMIC DNA]</scope>
    <source>
        <strain evidence="4">hw1</strain>
    </source>
</reference>
<feature type="domain" description="DUF4136" evidence="2">
    <location>
        <begin position="32"/>
        <end position="190"/>
    </location>
</feature>
<evidence type="ECO:0000313" key="4">
    <source>
        <dbReference type="Proteomes" id="UP001221189"/>
    </source>
</evidence>
<dbReference type="Gene3D" id="3.30.160.670">
    <property type="match status" value="1"/>
</dbReference>
<feature type="chain" id="PRO_5045570468" evidence="1">
    <location>
        <begin position="30"/>
        <end position="201"/>
    </location>
</feature>
<keyword evidence="4" id="KW-1185">Reference proteome</keyword>
<evidence type="ECO:0000259" key="2">
    <source>
        <dbReference type="Pfam" id="PF13590"/>
    </source>
</evidence>
<comment type="caution">
    <text evidence="3">The sequence shown here is derived from an EMBL/GenBank/DDBJ whole genome shotgun (WGS) entry which is preliminary data.</text>
</comment>
<dbReference type="Proteomes" id="UP001221189">
    <property type="component" value="Unassembled WGS sequence"/>
</dbReference>
<name>A0ABT5KE56_9BURK</name>
<dbReference type="Pfam" id="PF13590">
    <property type="entry name" value="DUF4136"/>
    <property type="match status" value="1"/>
</dbReference>